<proteinExistence type="predicted"/>
<reference evidence="1 2" key="1">
    <citation type="submission" date="2024-06" db="EMBL/GenBank/DDBJ databases">
        <title>Genomics of switchgrass bacterial isolates.</title>
        <authorList>
            <person name="Shade A."/>
        </authorList>
    </citation>
    <scope>NUCLEOTIDE SEQUENCE [LARGE SCALE GENOMIC DNA]</scope>
    <source>
        <strain evidence="1 2">PvP084</strain>
    </source>
</reference>
<organism evidence="1 2">
    <name type="scientific">Methylobacterium radiotolerans</name>
    <dbReference type="NCBI Taxonomy" id="31998"/>
    <lineage>
        <taxon>Bacteria</taxon>
        <taxon>Pseudomonadati</taxon>
        <taxon>Pseudomonadota</taxon>
        <taxon>Alphaproteobacteria</taxon>
        <taxon>Hyphomicrobiales</taxon>
        <taxon>Methylobacteriaceae</taxon>
        <taxon>Methylobacterium</taxon>
    </lineage>
</organism>
<dbReference type="RefSeq" id="WP_209650324.1">
    <property type="nucleotide sequence ID" value="NZ_JBEPNV010000001.1"/>
</dbReference>
<sequence>MGWPSREQLRHPATGESYAALRDRARAMRSAGATEAAIMAALAVSKPTVWKWVRDLPDHAEVAQANIRAAAHRRRLYPRGTGALALKLRLAGVPQSTRIRLAQEAAR</sequence>
<name>A0ABV2NQ76_9HYPH</name>
<protein>
    <recommendedName>
        <fullName evidence="3">Helix-turn-helix domain-containing protein</fullName>
    </recommendedName>
</protein>
<accession>A0ABV2NQ76</accession>
<evidence type="ECO:0000313" key="2">
    <source>
        <dbReference type="Proteomes" id="UP001549119"/>
    </source>
</evidence>
<dbReference type="EMBL" id="JBEPNW010000002">
    <property type="protein sequence ID" value="MET3868639.1"/>
    <property type="molecule type" value="Genomic_DNA"/>
</dbReference>
<gene>
    <name evidence="1" type="ORF">ABIC20_005948</name>
</gene>
<dbReference type="Proteomes" id="UP001549119">
    <property type="component" value="Unassembled WGS sequence"/>
</dbReference>
<evidence type="ECO:0008006" key="3">
    <source>
        <dbReference type="Google" id="ProtNLM"/>
    </source>
</evidence>
<evidence type="ECO:0000313" key="1">
    <source>
        <dbReference type="EMBL" id="MET3868639.1"/>
    </source>
</evidence>
<comment type="caution">
    <text evidence="1">The sequence shown here is derived from an EMBL/GenBank/DDBJ whole genome shotgun (WGS) entry which is preliminary data.</text>
</comment>
<keyword evidence="2" id="KW-1185">Reference proteome</keyword>